<dbReference type="OrthoDB" id="6105938at2759"/>
<dbReference type="PANTHER" id="PTHR38846">
    <property type="entry name" value="C3H1-TYPE DOMAIN-CONTAINING PROTEIN"/>
    <property type="match status" value="1"/>
</dbReference>
<name>A0A8H6MCD3_9AGAR</name>
<comment type="caution">
    <text evidence="1">The sequence shown here is derived from an EMBL/GenBank/DDBJ whole genome shotgun (WGS) entry which is preliminary data.</text>
</comment>
<reference evidence="1 2" key="1">
    <citation type="submission" date="2020-07" db="EMBL/GenBank/DDBJ databases">
        <title>Comparative genomics of pyrophilous fungi reveals a link between fire events and developmental genes.</title>
        <authorList>
            <consortium name="DOE Joint Genome Institute"/>
            <person name="Steindorff A.S."/>
            <person name="Carver A."/>
            <person name="Calhoun S."/>
            <person name="Stillman K."/>
            <person name="Liu H."/>
            <person name="Lipzen A."/>
            <person name="Pangilinan J."/>
            <person name="Labutti K."/>
            <person name="Bruns T.D."/>
            <person name="Grigoriev I.V."/>
        </authorList>
    </citation>
    <scope>NUCLEOTIDE SEQUENCE [LARGE SCALE GENOMIC DNA]</scope>
    <source>
        <strain evidence="1 2">CBS 144469</strain>
    </source>
</reference>
<dbReference type="Proteomes" id="UP000521943">
    <property type="component" value="Unassembled WGS sequence"/>
</dbReference>
<evidence type="ECO:0000313" key="1">
    <source>
        <dbReference type="EMBL" id="KAF6760699.1"/>
    </source>
</evidence>
<keyword evidence="2" id="KW-1185">Reference proteome</keyword>
<organism evidence="1 2">
    <name type="scientific">Ephemerocybe angulata</name>
    <dbReference type="NCBI Taxonomy" id="980116"/>
    <lineage>
        <taxon>Eukaryota</taxon>
        <taxon>Fungi</taxon>
        <taxon>Dikarya</taxon>
        <taxon>Basidiomycota</taxon>
        <taxon>Agaricomycotina</taxon>
        <taxon>Agaricomycetes</taxon>
        <taxon>Agaricomycetidae</taxon>
        <taxon>Agaricales</taxon>
        <taxon>Agaricineae</taxon>
        <taxon>Psathyrellaceae</taxon>
        <taxon>Ephemerocybe</taxon>
    </lineage>
</organism>
<dbReference type="PANTHER" id="PTHR38846:SF1">
    <property type="entry name" value="C3H1-TYPE DOMAIN-CONTAINING PROTEIN"/>
    <property type="match status" value="1"/>
</dbReference>
<proteinExistence type="predicted"/>
<sequence>MSSTNHITDFFAEYSDFNYDPAETAHSEFRRLCRSIRGWKRDDPEKVEAYTDFQNAIVMQFNEKYGTDADTIEPWQKLCRRLGIEPVPDDLKEAREAVFNTHVNLVDLTEGNESDRKLVIFETERELARYSARKGRYMPSDSPMVGGVLRALLRFLKNPPEDDLKRDQFGRYVRRGEKKVK</sequence>
<accession>A0A8H6MCD3</accession>
<dbReference type="EMBL" id="JACGCI010000011">
    <property type="protein sequence ID" value="KAF6760699.1"/>
    <property type="molecule type" value="Genomic_DNA"/>
</dbReference>
<gene>
    <name evidence="1" type="ORF">DFP72DRAFT_1165859</name>
</gene>
<protein>
    <submittedName>
        <fullName evidence="1">Uncharacterized protein</fullName>
    </submittedName>
</protein>
<dbReference type="AlphaFoldDB" id="A0A8H6MCD3"/>
<evidence type="ECO:0000313" key="2">
    <source>
        <dbReference type="Proteomes" id="UP000521943"/>
    </source>
</evidence>